<evidence type="ECO:0000256" key="1">
    <source>
        <dbReference type="SAM" id="Phobius"/>
    </source>
</evidence>
<evidence type="ECO:0000313" key="4">
    <source>
        <dbReference type="Proteomes" id="UP000789706"/>
    </source>
</evidence>
<keyword evidence="1" id="KW-1133">Transmembrane helix</keyword>
<feature type="signal peptide" evidence="2">
    <location>
        <begin position="1"/>
        <end position="26"/>
    </location>
</feature>
<comment type="caution">
    <text evidence="3">The sequence shown here is derived from an EMBL/GenBank/DDBJ whole genome shotgun (WGS) entry which is preliminary data.</text>
</comment>
<evidence type="ECO:0000256" key="2">
    <source>
        <dbReference type="SAM" id="SignalP"/>
    </source>
</evidence>
<dbReference type="EMBL" id="CAJVPK010000086">
    <property type="protein sequence ID" value="CAG8445818.1"/>
    <property type="molecule type" value="Genomic_DNA"/>
</dbReference>
<feature type="transmembrane region" description="Helical" evidence="1">
    <location>
        <begin position="162"/>
        <end position="181"/>
    </location>
</feature>
<evidence type="ECO:0000313" key="3">
    <source>
        <dbReference type="EMBL" id="CAG8445818.1"/>
    </source>
</evidence>
<keyword evidence="1" id="KW-0812">Transmembrane</keyword>
<keyword evidence="4" id="KW-1185">Reference proteome</keyword>
<gene>
    <name evidence="3" type="ORF">DEBURN_LOCUS1784</name>
</gene>
<feature type="transmembrane region" description="Helical" evidence="1">
    <location>
        <begin position="109"/>
        <end position="126"/>
    </location>
</feature>
<proteinExistence type="predicted"/>
<protein>
    <submittedName>
        <fullName evidence="3">5588_t:CDS:1</fullName>
    </submittedName>
</protein>
<name>A0A9N8YNJ9_9GLOM</name>
<dbReference type="OrthoDB" id="2327125at2759"/>
<dbReference type="AlphaFoldDB" id="A0A9N8YNJ9"/>
<feature type="transmembrane region" description="Helical" evidence="1">
    <location>
        <begin position="187"/>
        <end position="208"/>
    </location>
</feature>
<feature type="transmembrane region" description="Helical" evidence="1">
    <location>
        <begin position="132"/>
        <end position="150"/>
    </location>
</feature>
<feature type="transmembrane region" description="Helical" evidence="1">
    <location>
        <begin position="58"/>
        <end position="75"/>
    </location>
</feature>
<keyword evidence="1" id="KW-0472">Membrane</keyword>
<accession>A0A9N8YNJ9</accession>
<feature type="chain" id="PRO_5040124271" evidence="2">
    <location>
        <begin position="27"/>
        <end position="362"/>
    </location>
</feature>
<organism evidence="3 4">
    <name type="scientific">Diversispora eburnea</name>
    <dbReference type="NCBI Taxonomy" id="1213867"/>
    <lineage>
        <taxon>Eukaryota</taxon>
        <taxon>Fungi</taxon>
        <taxon>Fungi incertae sedis</taxon>
        <taxon>Mucoromycota</taxon>
        <taxon>Glomeromycotina</taxon>
        <taxon>Glomeromycetes</taxon>
        <taxon>Diversisporales</taxon>
        <taxon>Diversisporaceae</taxon>
        <taxon>Diversispora</taxon>
    </lineage>
</organism>
<dbReference type="Proteomes" id="UP000789706">
    <property type="component" value="Unassembled WGS sequence"/>
</dbReference>
<reference evidence="3" key="1">
    <citation type="submission" date="2021-06" db="EMBL/GenBank/DDBJ databases">
        <authorList>
            <person name="Kallberg Y."/>
            <person name="Tangrot J."/>
            <person name="Rosling A."/>
        </authorList>
    </citation>
    <scope>NUCLEOTIDE SEQUENCE</scope>
    <source>
        <strain evidence="3">AZ414A</strain>
    </source>
</reference>
<sequence>MSFGHALSVSAAVLVFLIVLASYAGTSVTTPEQEPSRFTHYLTWHMKIKGYDGNESDAVIIFSIVLMFLSGYAAFKWTQNPPRNKKLSTIIVDEDRETNVSSIDFDRSLMVYIVATLSIAVAYFFFDTGKLFAGFGVFHNASELAILLLIGSGGKIRSSAFWGVEIAYILTTAAGAFYFPWPYDAGWFKLQGLTFDWALIIEFIRIYVHTRNVIKHNRDNLLGLDQDEIENEEDNTHSYFPIVTNHPQQLLLLIFAATVHIGGNIFSTIIIDEFYAFLAFQFCYAVTFPAYAYYVYLDTHTSSIYSQKRIYLPSTKGWKIAVISISTITLSLATVRIGLALRSYNSGQSITPQSQHLCFYNF</sequence>
<feature type="transmembrane region" description="Helical" evidence="1">
    <location>
        <begin position="318"/>
        <end position="339"/>
    </location>
</feature>
<feature type="transmembrane region" description="Helical" evidence="1">
    <location>
        <begin position="250"/>
        <end position="271"/>
    </location>
</feature>
<keyword evidence="2" id="KW-0732">Signal</keyword>
<feature type="transmembrane region" description="Helical" evidence="1">
    <location>
        <begin position="277"/>
        <end position="297"/>
    </location>
</feature>